<feature type="non-terminal residue" evidence="1">
    <location>
        <position position="44"/>
    </location>
</feature>
<proteinExistence type="predicted"/>
<evidence type="ECO:0000313" key="1">
    <source>
        <dbReference type="EMBL" id="CAG8693315.1"/>
    </source>
</evidence>
<dbReference type="EMBL" id="CAJVPU010024680">
    <property type="protein sequence ID" value="CAG8693315.1"/>
    <property type="molecule type" value="Genomic_DNA"/>
</dbReference>
<organism evidence="1 2">
    <name type="scientific">Dentiscutata heterogama</name>
    <dbReference type="NCBI Taxonomy" id="1316150"/>
    <lineage>
        <taxon>Eukaryota</taxon>
        <taxon>Fungi</taxon>
        <taxon>Fungi incertae sedis</taxon>
        <taxon>Mucoromycota</taxon>
        <taxon>Glomeromycotina</taxon>
        <taxon>Glomeromycetes</taxon>
        <taxon>Diversisporales</taxon>
        <taxon>Gigasporaceae</taxon>
        <taxon>Dentiscutata</taxon>
    </lineage>
</organism>
<sequence>MTICLLGFTSKMPFSNLAVISAVLTLRGSVIARTKLLCQRPLNV</sequence>
<accession>A0ACA9P6F4</accession>
<name>A0ACA9P6F4_9GLOM</name>
<gene>
    <name evidence="1" type="ORF">DHETER_LOCUS11368</name>
</gene>
<dbReference type="Proteomes" id="UP000789702">
    <property type="component" value="Unassembled WGS sequence"/>
</dbReference>
<comment type="caution">
    <text evidence="1">The sequence shown here is derived from an EMBL/GenBank/DDBJ whole genome shotgun (WGS) entry which is preliminary data.</text>
</comment>
<evidence type="ECO:0000313" key="2">
    <source>
        <dbReference type="Proteomes" id="UP000789702"/>
    </source>
</evidence>
<protein>
    <submittedName>
        <fullName evidence="1">17049_t:CDS:1</fullName>
    </submittedName>
</protein>
<keyword evidence="2" id="KW-1185">Reference proteome</keyword>
<reference evidence="1" key="1">
    <citation type="submission" date="2021-06" db="EMBL/GenBank/DDBJ databases">
        <authorList>
            <person name="Kallberg Y."/>
            <person name="Tangrot J."/>
            <person name="Rosling A."/>
        </authorList>
    </citation>
    <scope>NUCLEOTIDE SEQUENCE</scope>
    <source>
        <strain evidence="1">IL203A</strain>
    </source>
</reference>